<dbReference type="PANTHER" id="PTHR30305">
    <property type="entry name" value="PROTEIN YJDM-RELATED"/>
    <property type="match status" value="1"/>
</dbReference>
<comment type="similarity">
    <text evidence="1">Belongs to the YjdM family.</text>
</comment>
<dbReference type="Pfam" id="PF08274">
    <property type="entry name" value="Zn_Ribbon_YjdM"/>
    <property type="match status" value="1"/>
</dbReference>
<feature type="domain" description="Protein YjdM N-terminal" evidence="3">
    <location>
        <begin position="7"/>
        <end position="32"/>
    </location>
</feature>
<dbReference type="EMBL" id="BJXQ01000002">
    <property type="protein sequence ID" value="GEN02300.1"/>
    <property type="molecule type" value="Genomic_DNA"/>
</dbReference>
<sequence>MESNLSCPTCGCEHVYPDGSLWICPECGNEWSQDAANDAAGAAEGQGDIRDANGNVLADGDTVTVIKDLKIKGSSQAVKGGTKVKNIRLIDGTDGHNIACKIAGFGAMNLKSEFVKKS</sequence>
<evidence type="ECO:0000259" key="3">
    <source>
        <dbReference type="Pfam" id="PF08274"/>
    </source>
</evidence>
<name>A0A6N3T326_9PROT</name>
<evidence type="ECO:0000313" key="7">
    <source>
        <dbReference type="Proteomes" id="UP000321104"/>
    </source>
</evidence>
<dbReference type="AlphaFoldDB" id="A0A6N3T326"/>
<evidence type="ECO:0000313" key="4">
    <source>
        <dbReference type="EMBL" id="GAN62731.1"/>
    </source>
</evidence>
<evidence type="ECO:0000313" key="6">
    <source>
        <dbReference type="Proteomes" id="UP000032673"/>
    </source>
</evidence>
<gene>
    <name evidence="4" type="ORF">Abin_015_017</name>
    <name evidence="5" type="ORF">AIN02nite_03250</name>
</gene>
<dbReference type="Gene3D" id="2.20.25.10">
    <property type="match status" value="1"/>
</dbReference>
<evidence type="ECO:0000256" key="1">
    <source>
        <dbReference type="ARBA" id="ARBA00009248"/>
    </source>
</evidence>
<dbReference type="FunFam" id="2.30.30.40:FF:000013">
    <property type="entry name" value="Alkylphosphonate utilization protein PhnA"/>
    <property type="match status" value="1"/>
</dbReference>
<dbReference type="InterPro" id="IPR013988">
    <property type="entry name" value="YjdM_C"/>
</dbReference>
<keyword evidence="6" id="KW-1185">Reference proteome</keyword>
<dbReference type="PANTHER" id="PTHR30305:SF3">
    <property type="entry name" value="PROTEIN YJDM"/>
    <property type="match status" value="1"/>
</dbReference>
<reference evidence="4 6" key="1">
    <citation type="submission" date="2012-11" db="EMBL/GenBank/DDBJ databases">
        <title>Whole genome sequence of Acetobacter indonesiensis 5H-1.</title>
        <authorList>
            <person name="Azuma Y."/>
            <person name="Higashiura N."/>
            <person name="Hirakawa H."/>
            <person name="Matsushita K."/>
        </authorList>
    </citation>
    <scope>NUCLEOTIDE SEQUENCE [LARGE SCALE GENOMIC DNA]</scope>
    <source>
        <strain evidence="4 6">5H-1</strain>
    </source>
</reference>
<evidence type="ECO:0000259" key="2">
    <source>
        <dbReference type="Pfam" id="PF03831"/>
    </source>
</evidence>
<protein>
    <submittedName>
        <fullName evidence="4">Alkylphosphonate uptake protein PhnA</fullName>
    </submittedName>
    <submittedName>
        <fullName evidence="5">PhnA protein</fullName>
    </submittedName>
</protein>
<proteinExistence type="inferred from homology"/>
<dbReference type="Pfam" id="PF03831">
    <property type="entry name" value="YjdM"/>
    <property type="match status" value="1"/>
</dbReference>
<dbReference type="Proteomes" id="UP000321104">
    <property type="component" value="Unassembled WGS sequence"/>
</dbReference>
<dbReference type="SUPFAM" id="SSF82057">
    <property type="entry name" value="Prokaryotic SH3-related domain"/>
    <property type="match status" value="1"/>
</dbReference>
<organism evidence="5 7">
    <name type="scientific">Acetobacter indonesiensis</name>
    <dbReference type="NCBI Taxonomy" id="104101"/>
    <lineage>
        <taxon>Bacteria</taxon>
        <taxon>Pseudomonadati</taxon>
        <taxon>Pseudomonadota</taxon>
        <taxon>Alphaproteobacteria</taxon>
        <taxon>Acetobacterales</taxon>
        <taxon>Acetobacteraceae</taxon>
        <taxon>Acetobacter</taxon>
    </lineage>
</organism>
<dbReference type="InterPro" id="IPR013987">
    <property type="entry name" value="YjdM_N"/>
</dbReference>
<dbReference type="RefSeq" id="WP_048845270.1">
    <property type="nucleotide sequence ID" value="NZ_BAMW01000015.1"/>
</dbReference>
<evidence type="ECO:0000313" key="5">
    <source>
        <dbReference type="EMBL" id="GEN02300.1"/>
    </source>
</evidence>
<dbReference type="Proteomes" id="UP000032673">
    <property type="component" value="Unassembled WGS sequence"/>
</dbReference>
<dbReference type="EMBL" id="BAMW01000015">
    <property type="protein sequence ID" value="GAN62731.1"/>
    <property type="molecule type" value="Genomic_DNA"/>
</dbReference>
<accession>A0A6N3T326</accession>
<feature type="domain" description="Protein YjdM C-terminal" evidence="2">
    <location>
        <begin position="49"/>
        <end position="117"/>
    </location>
</feature>
<dbReference type="NCBIfam" id="TIGR00686">
    <property type="entry name" value="phnA"/>
    <property type="match status" value="1"/>
</dbReference>
<dbReference type="SUPFAM" id="SSF57783">
    <property type="entry name" value="Zinc beta-ribbon"/>
    <property type="match status" value="1"/>
</dbReference>
<reference evidence="5 7" key="2">
    <citation type="submission" date="2019-07" db="EMBL/GenBank/DDBJ databases">
        <title>Whole genome shotgun sequence of Acetobacter indonesiensis NBRC 16471.</title>
        <authorList>
            <person name="Hosoyama A."/>
            <person name="Uohara A."/>
            <person name="Ohji S."/>
            <person name="Ichikawa N."/>
        </authorList>
    </citation>
    <scope>NUCLEOTIDE SEQUENCE [LARGE SCALE GENOMIC DNA]</scope>
    <source>
        <strain evidence="5 7">NBRC 16471</strain>
    </source>
</reference>
<comment type="caution">
    <text evidence="5">The sequence shown here is derived from an EMBL/GenBank/DDBJ whole genome shotgun (WGS) entry which is preliminary data.</text>
</comment>
<dbReference type="InterPro" id="IPR004624">
    <property type="entry name" value="YjdM"/>
</dbReference>
<dbReference type="Gene3D" id="2.30.30.40">
    <property type="entry name" value="SH3 Domains"/>
    <property type="match status" value="1"/>
</dbReference>